<reference evidence="1 2" key="1">
    <citation type="journal article" date="2019" name="Sci. Rep.">
        <title>A high-quality genome of Eragrostis curvula grass provides insights into Poaceae evolution and supports new strategies to enhance forage quality.</title>
        <authorList>
            <person name="Carballo J."/>
            <person name="Santos B.A.C.M."/>
            <person name="Zappacosta D."/>
            <person name="Garbus I."/>
            <person name="Selva J.P."/>
            <person name="Gallo C.A."/>
            <person name="Diaz A."/>
            <person name="Albertini E."/>
            <person name="Caccamo M."/>
            <person name="Echenique V."/>
        </authorList>
    </citation>
    <scope>NUCLEOTIDE SEQUENCE [LARGE SCALE GENOMIC DNA]</scope>
    <source>
        <strain evidence="2">cv. Victoria</strain>
        <tissue evidence="1">Leaf</tissue>
    </source>
</reference>
<protein>
    <submittedName>
        <fullName evidence="1">Uncharacterized protein</fullName>
    </submittedName>
</protein>
<sequence>MPGMHKSQEMALMKCNYTSVQLHASNSVDLYRLHNESKRQCAVCIMGTFGYIRATCLVWMGKTLDIW</sequence>
<dbReference type="EMBL" id="RWGY01000007">
    <property type="protein sequence ID" value="TVU41235.1"/>
    <property type="molecule type" value="Genomic_DNA"/>
</dbReference>
<evidence type="ECO:0000313" key="2">
    <source>
        <dbReference type="Proteomes" id="UP000324897"/>
    </source>
</evidence>
<evidence type="ECO:0000313" key="1">
    <source>
        <dbReference type="EMBL" id="TVU41235.1"/>
    </source>
</evidence>
<dbReference type="Proteomes" id="UP000324897">
    <property type="component" value="Chromosome 4"/>
</dbReference>
<keyword evidence="2" id="KW-1185">Reference proteome</keyword>
<dbReference type="Gramene" id="TVU41235">
    <property type="protein sequence ID" value="TVU41235"/>
    <property type="gene ID" value="EJB05_14736"/>
</dbReference>
<gene>
    <name evidence="1" type="ORF">EJB05_14736</name>
</gene>
<accession>A0A5J9W013</accession>
<organism evidence="1 2">
    <name type="scientific">Eragrostis curvula</name>
    <name type="common">weeping love grass</name>
    <dbReference type="NCBI Taxonomy" id="38414"/>
    <lineage>
        <taxon>Eukaryota</taxon>
        <taxon>Viridiplantae</taxon>
        <taxon>Streptophyta</taxon>
        <taxon>Embryophyta</taxon>
        <taxon>Tracheophyta</taxon>
        <taxon>Spermatophyta</taxon>
        <taxon>Magnoliopsida</taxon>
        <taxon>Liliopsida</taxon>
        <taxon>Poales</taxon>
        <taxon>Poaceae</taxon>
        <taxon>PACMAD clade</taxon>
        <taxon>Chloridoideae</taxon>
        <taxon>Eragrostideae</taxon>
        <taxon>Eragrostidinae</taxon>
        <taxon>Eragrostis</taxon>
    </lineage>
</organism>
<name>A0A5J9W013_9POAL</name>
<feature type="non-terminal residue" evidence="1">
    <location>
        <position position="67"/>
    </location>
</feature>
<dbReference type="AlphaFoldDB" id="A0A5J9W013"/>
<comment type="caution">
    <text evidence="1">The sequence shown here is derived from an EMBL/GenBank/DDBJ whole genome shotgun (WGS) entry which is preliminary data.</text>
</comment>
<proteinExistence type="predicted"/>